<dbReference type="PANTHER" id="PTHR24238">
    <property type="entry name" value="G-PROTEIN COUPLED RECEPTOR"/>
    <property type="match status" value="1"/>
</dbReference>
<dbReference type="Gene3D" id="1.20.1070.10">
    <property type="entry name" value="Rhodopsin 7-helix transmembrane proteins"/>
    <property type="match status" value="1"/>
</dbReference>
<dbReference type="PaxDb" id="6239-F13D2.3"/>
<dbReference type="STRING" id="6239.F13D2.3.1"/>
<evidence type="ECO:0000256" key="9">
    <source>
        <dbReference type="SAM" id="Phobius"/>
    </source>
</evidence>
<keyword evidence="4 8" id="KW-0297">G-protein coupled receptor</keyword>
<dbReference type="KEGG" id="cel:CELE_F13D2.3"/>
<keyword evidence="7 8" id="KW-0807">Transducer</keyword>
<evidence type="ECO:0000313" key="13">
    <source>
        <dbReference type="WormBase" id="F13D2.3"/>
    </source>
</evidence>
<feature type="domain" description="G-protein coupled receptors family 1 profile" evidence="10">
    <location>
        <begin position="37"/>
        <end position="371"/>
    </location>
</feature>
<feature type="transmembrane region" description="Helical" evidence="9">
    <location>
        <begin position="151"/>
        <end position="169"/>
    </location>
</feature>
<dbReference type="Proteomes" id="UP000001940">
    <property type="component" value="Chromosome X"/>
</dbReference>
<dbReference type="GO" id="GO:0008188">
    <property type="term" value="F:neuropeptide receptor activity"/>
    <property type="evidence" value="ECO:0000318"/>
    <property type="project" value="GO_Central"/>
</dbReference>
<dbReference type="Pfam" id="PF00001">
    <property type="entry name" value="7tm_1"/>
    <property type="match status" value="1"/>
</dbReference>
<evidence type="ECO:0000256" key="6">
    <source>
        <dbReference type="ARBA" id="ARBA00023170"/>
    </source>
</evidence>
<evidence type="ECO:0000313" key="11">
    <source>
        <dbReference type="EMBL" id="CAA90602.2"/>
    </source>
</evidence>
<comment type="similarity">
    <text evidence="8">Belongs to the G-protein coupled receptor 1 family.</text>
</comment>
<name>Q19397_CAEEL</name>
<dbReference type="SUPFAM" id="SSF81321">
    <property type="entry name" value="Family A G protein-coupled receptor-like"/>
    <property type="match status" value="1"/>
</dbReference>
<keyword evidence="2 8" id="KW-0812">Transmembrane</keyword>
<feature type="transmembrane region" description="Helical" evidence="9">
    <location>
        <begin position="23"/>
        <end position="45"/>
    </location>
</feature>
<organism evidence="11 12">
    <name type="scientific">Caenorhabditis elegans</name>
    <dbReference type="NCBI Taxonomy" id="6239"/>
    <lineage>
        <taxon>Eukaryota</taxon>
        <taxon>Metazoa</taxon>
        <taxon>Ecdysozoa</taxon>
        <taxon>Nematoda</taxon>
        <taxon>Chromadorea</taxon>
        <taxon>Rhabditida</taxon>
        <taxon>Rhabditina</taxon>
        <taxon>Rhabditomorpha</taxon>
        <taxon>Rhabditoidea</taxon>
        <taxon>Rhabditidae</taxon>
        <taxon>Peloderinae</taxon>
        <taxon>Caenorhabditis</taxon>
    </lineage>
</organism>
<accession>Q19397</accession>
<evidence type="ECO:0000259" key="10">
    <source>
        <dbReference type="PROSITE" id="PS50262"/>
    </source>
</evidence>
<dbReference type="RefSeq" id="NP_001379083.1">
    <property type="nucleotide sequence ID" value="NM_001392841.1"/>
</dbReference>
<reference evidence="11 12" key="1">
    <citation type="journal article" date="1998" name="Science">
        <title>Genome sequence of the nematode C. elegans: a platform for investigating biology.</title>
        <authorList>
            <consortium name="The C. elegans sequencing consortium"/>
            <person name="Sulson J.E."/>
            <person name="Waterston R."/>
        </authorList>
    </citation>
    <scope>NUCLEOTIDE SEQUENCE [LARGE SCALE GENOMIC DNA]</scope>
    <source>
        <strain evidence="11 12">Bristol N2</strain>
    </source>
</reference>
<dbReference type="InterPro" id="IPR017452">
    <property type="entry name" value="GPCR_Rhodpsn_7TM"/>
</dbReference>
<protein>
    <submittedName>
        <fullName evidence="11">G-protein coupled receptors family 1 profile domain-containing protein</fullName>
    </submittedName>
</protein>
<evidence type="ECO:0000256" key="8">
    <source>
        <dbReference type="RuleBase" id="RU000688"/>
    </source>
</evidence>
<dbReference type="eggNOG" id="KOG3656">
    <property type="taxonomic scope" value="Eukaryota"/>
</dbReference>
<evidence type="ECO:0000256" key="3">
    <source>
        <dbReference type="ARBA" id="ARBA00022989"/>
    </source>
</evidence>
<dbReference type="AlphaFoldDB" id="Q19397"/>
<dbReference type="PRINTS" id="PR00237">
    <property type="entry name" value="GPCRRHODOPSN"/>
</dbReference>
<evidence type="ECO:0000256" key="2">
    <source>
        <dbReference type="ARBA" id="ARBA00022692"/>
    </source>
</evidence>
<dbReference type="OMA" id="VYSNHII"/>
<comment type="subcellular location">
    <subcellularLocation>
        <location evidence="1">Membrane</location>
        <topology evidence="1">Multi-pass membrane protein</topology>
    </subcellularLocation>
</comment>
<dbReference type="WormBase" id="F13D2.3">
    <property type="protein sequence ID" value="CE33996"/>
    <property type="gene ID" value="WBGene00008737"/>
    <property type="gene designation" value="gnrr-7"/>
</dbReference>
<feature type="transmembrane region" description="Helical" evidence="9">
    <location>
        <begin position="354"/>
        <end position="371"/>
    </location>
</feature>
<keyword evidence="6 8" id="KW-0675">Receptor</keyword>
<sequence length="381" mass="44431">MIETSTRISQLVPERLWSEVTEASILFIYDIAYIIVGFIIAIKLYNQRKVKRPIQHNGQSGNHNSFLLFKTSLFASDCMIMFIYAAVKALWLLQFEWKYGSLWCKMYRYWSSVAFFSNSNIVCGIALDRYLSVYSNHIIGVRQYQRTKRMLYAVWIIALIAALPQLIVWETYRPSSEDWEQCVTVFAIDLHKLPLNSPKKDEINFCSMLYEGYHQAMAFWLPLSITIASYVRMMSRLIPFWPFTVLNHYEDERQQTLCTIFWSKISEKIRSFFCVTIFRRKSYASQQSVRVPLAETIRHPPTTALRRQLGTTVFKNACAIIVTHIILWLPYNIISLSRFVNEGFYETISQNGGNLFELLILLSSFLNPILYSGGTNTAHRV</sequence>
<evidence type="ECO:0000256" key="1">
    <source>
        <dbReference type="ARBA" id="ARBA00004141"/>
    </source>
</evidence>
<evidence type="ECO:0000256" key="7">
    <source>
        <dbReference type="ARBA" id="ARBA00023224"/>
    </source>
</evidence>
<keyword evidence="3 9" id="KW-1133">Transmembrane helix</keyword>
<dbReference type="HOGENOM" id="CLU_816915_0_0_1"/>
<feature type="transmembrane region" description="Helical" evidence="9">
    <location>
        <begin position="212"/>
        <end position="231"/>
    </location>
</feature>
<dbReference type="PhylomeDB" id="Q19397"/>
<dbReference type="UCSC" id="F13D2.3">
    <property type="organism name" value="c. elegans"/>
</dbReference>
<dbReference type="EMBL" id="BX284606">
    <property type="protein sequence ID" value="CAA90602.2"/>
    <property type="molecule type" value="Genomic_DNA"/>
</dbReference>
<keyword evidence="5 9" id="KW-0472">Membrane</keyword>
<proteinExistence type="inferred from homology"/>
<dbReference type="InterPro" id="IPR000276">
    <property type="entry name" value="GPCR_Rhodpsn"/>
</dbReference>
<dbReference type="InParanoid" id="Q19397"/>
<dbReference type="CTD" id="184414"/>
<dbReference type="PIR" id="T20835">
    <property type="entry name" value="T20835"/>
</dbReference>
<dbReference type="GO" id="GO:0005886">
    <property type="term" value="C:plasma membrane"/>
    <property type="evidence" value="ECO:0000318"/>
    <property type="project" value="GO_Central"/>
</dbReference>
<feature type="transmembrane region" description="Helical" evidence="9">
    <location>
        <begin position="313"/>
        <end position="334"/>
    </location>
</feature>
<dbReference type="PANTHER" id="PTHR24238:SF44">
    <property type="entry name" value="G-PROTEIN COUPLED RECEPTORS FAMILY 1 PROFILE DOMAIN-CONTAINING PROTEIN"/>
    <property type="match status" value="1"/>
</dbReference>
<evidence type="ECO:0000256" key="4">
    <source>
        <dbReference type="ARBA" id="ARBA00023040"/>
    </source>
</evidence>
<evidence type="ECO:0000313" key="12">
    <source>
        <dbReference type="Proteomes" id="UP000001940"/>
    </source>
</evidence>
<dbReference type="PROSITE" id="PS50262">
    <property type="entry name" value="G_PROTEIN_RECEP_F1_2"/>
    <property type="match status" value="1"/>
</dbReference>
<keyword evidence="12" id="KW-1185">Reference proteome</keyword>
<dbReference type="OrthoDB" id="6435638at2759"/>
<dbReference type="AGR" id="WB:WBGene00008737"/>
<dbReference type="SMR" id="Q19397"/>
<gene>
    <name evidence="11 13" type="primary">gnrr-7</name>
    <name evidence="11" type="ORF">CELE_F13D2.3</name>
    <name evidence="13" type="ORF">F13D2.3</name>
</gene>
<evidence type="ECO:0000256" key="5">
    <source>
        <dbReference type="ARBA" id="ARBA00023136"/>
    </source>
</evidence>
<dbReference type="PROSITE" id="PS00237">
    <property type="entry name" value="G_PROTEIN_RECEP_F1_1"/>
    <property type="match status" value="1"/>
</dbReference>
<dbReference type="GeneID" id="184414"/>
<dbReference type="Bgee" id="WBGene00008737">
    <property type="expression patterns" value="Expressed in pharyngeal muscle cell (C elegans) and 2 other cell types or tissues"/>
</dbReference>
<feature type="transmembrane region" description="Helical" evidence="9">
    <location>
        <begin position="107"/>
        <end position="131"/>
    </location>
</feature>
<feature type="transmembrane region" description="Helical" evidence="9">
    <location>
        <begin position="66"/>
        <end position="87"/>
    </location>
</feature>
<dbReference type="GO" id="GO:0007218">
    <property type="term" value="P:neuropeptide signaling pathway"/>
    <property type="evidence" value="ECO:0000318"/>
    <property type="project" value="GO_Central"/>
</dbReference>